<name>B8C3U2_THAPS</name>
<dbReference type="InterPro" id="IPR033309">
    <property type="entry name" value="Mus81"/>
</dbReference>
<feature type="compositionally biased region" description="Low complexity" evidence="3">
    <location>
        <begin position="133"/>
        <end position="147"/>
    </location>
</feature>
<organism evidence="5 6">
    <name type="scientific">Thalassiosira pseudonana</name>
    <name type="common">Marine diatom</name>
    <name type="synonym">Cyclotella nana</name>
    <dbReference type="NCBI Taxonomy" id="35128"/>
    <lineage>
        <taxon>Eukaryota</taxon>
        <taxon>Sar</taxon>
        <taxon>Stramenopiles</taxon>
        <taxon>Ochrophyta</taxon>
        <taxon>Bacillariophyta</taxon>
        <taxon>Coscinodiscophyceae</taxon>
        <taxon>Thalassiosirophycidae</taxon>
        <taxon>Thalassiosirales</taxon>
        <taxon>Thalassiosiraceae</taxon>
        <taxon>Thalassiosira</taxon>
    </lineage>
</organism>
<dbReference type="KEGG" id="tps:THAPSDRAFT_5763"/>
<dbReference type="GO" id="GO:0005634">
    <property type="term" value="C:nucleus"/>
    <property type="evidence" value="ECO:0000318"/>
    <property type="project" value="GO_Central"/>
</dbReference>
<feature type="region of interest" description="Disordered" evidence="3">
    <location>
        <begin position="424"/>
        <end position="453"/>
    </location>
</feature>
<feature type="region of interest" description="Disordered" evidence="3">
    <location>
        <begin position="466"/>
        <end position="485"/>
    </location>
</feature>
<keyword evidence="2" id="KW-0539">Nucleus</keyword>
<dbReference type="GO" id="GO:0000712">
    <property type="term" value="P:resolution of meiotic recombination intermediates"/>
    <property type="evidence" value="ECO:0000318"/>
    <property type="project" value="GO_Central"/>
</dbReference>
<protein>
    <recommendedName>
        <fullName evidence="2">Crossover junction endonuclease MUS81</fullName>
        <ecNumber evidence="2">3.1.22.-</ecNumber>
    </recommendedName>
</protein>
<dbReference type="GO" id="GO:0046872">
    <property type="term" value="F:metal ion binding"/>
    <property type="evidence" value="ECO:0007669"/>
    <property type="project" value="UniProtKB-UniRule"/>
</dbReference>
<feature type="domain" description="SAP" evidence="4">
    <location>
        <begin position="1131"/>
        <end position="1165"/>
    </location>
</feature>
<dbReference type="InterPro" id="IPR006166">
    <property type="entry name" value="ERCC4_domain"/>
</dbReference>
<dbReference type="CDD" id="cd21036">
    <property type="entry name" value="WH_MUS81"/>
    <property type="match status" value="1"/>
</dbReference>
<dbReference type="Gene3D" id="3.40.50.10130">
    <property type="match status" value="1"/>
</dbReference>
<feature type="compositionally biased region" description="Polar residues" evidence="3">
    <location>
        <begin position="183"/>
        <end position="192"/>
    </location>
</feature>
<evidence type="ECO:0000313" key="5">
    <source>
        <dbReference type="EMBL" id="EED92183.1"/>
    </source>
</evidence>
<keyword evidence="2" id="KW-0233">DNA recombination</keyword>
<dbReference type="InterPro" id="IPR036388">
    <property type="entry name" value="WH-like_DNA-bd_sf"/>
</dbReference>
<dbReference type="GO" id="GO:0048257">
    <property type="term" value="F:3'-flap endonuclease activity"/>
    <property type="evidence" value="ECO:0000318"/>
    <property type="project" value="GO_Central"/>
</dbReference>
<keyword evidence="6" id="KW-1185">Reference proteome</keyword>
<feature type="compositionally biased region" description="Basic residues" evidence="3">
    <location>
        <begin position="121"/>
        <end position="130"/>
    </location>
</feature>
<feature type="compositionally biased region" description="Polar residues" evidence="3">
    <location>
        <begin position="67"/>
        <end position="83"/>
    </location>
</feature>
<feature type="compositionally biased region" description="Polar residues" evidence="3">
    <location>
        <begin position="394"/>
        <end position="409"/>
    </location>
</feature>
<dbReference type="Gene3D" id="1.10.720.30">
    <property type="entry name" value="SAP domain"/>
    <property type="match status" value="1"/>
</dbReference>
<dbReference type="InterPro" id="IPR003034">
    <property type="entry name" value="SAP_dom"/>
</dbReference>
<dbReference type="EC" id="3.1.22.-" evidence="2"/>
<dbReference type="GO" id="GO:0008821">
    <property type="term" value="F:crossover junction DNA endonuclease activity"/>
    <property type="evidence" value="ECO:0007669"/>
    <property type="project" value="UniProtKB-UniRule"/>
</dbReference>
<dbReference type="InterPro" id="IPR047417">
    <property type="entry name" value="WHD_MUS81"/>
</dbReference>
<dbReference type="SMART" id="SM00891">
    <property type="entry name" value="ERCC4"/>
    <property type="match status" value="1"/>
</dbReference>
<accession>B8C3U2</accession>
<evidence type="ECO:0000256" key="2">
    <source>
        <dbReference type="RuleBase" id="RU369042"/>
    </source>
</evidence>
<dbReference type="GO" id="GO:0003677">
    <property type="term" value="F:DNA binding"/>
    <property type="evidence" value="ECO:0007669"/>
    <property type="project" value="UniProtKB-UniRule"/>
</dbReference>
<sequence length="1292" mass="140036">MWEERLGAVDFAFDGDILQGDPPNMSGVIDLCDSDQESPVNSKTTKSTLQDDDSSSSSSSSSDDEIWNTNVPFSQGSTTSTSRIGKRSVAGRGGAAGGTKSLTINEEYDEDDVGEGSSRQKANHYRKFGSKRATTSGAGASVSAANTSKKKSIPTKPNGADVDCIEIDLSSSDDERGNASVPAKNTATQRDSQLGDYFSHSNFDNKVARKSQVQFDSSDDENNNNDDSMVYNHDGLNGKGALRNKEIAAKKTKVLIPYENKKKSCYDSDSQSSSLGSNLAAKKAKVRNPYEKKKKCCYDSDSSSSSLESHPRGVAFSGNSRRKKKGAPIATSTDVPVSQTKEKVHNPYKKSSSNNTSTTGSNNSTQQKKAYESDIDDHSSSTASLLEEKKSNAKQHTFSPLTEENQVMSLDTDSDIGELAKTTHKIAEKMSRQSASDDSSIEKPPAKKANAMKSVDFSFELRGAFDSDDDNFSGGGESDSDDLMEPRVAVDSDHDEEDAKPAAKPSAAQSFTLRDRVGTDFVEMESDDDDSSASSGIPLFTPRPFKKATKGSKSVSDAKAAANAAILTSEAGASNTAPDKKCPNTAASSSSASSKLLTPRLFSPPLNSPLRTFAVKRKVPTPAIPAMSKEMMNEIGGKLYPDLRHNFMVALVSHAKRLRMNAYERSGYDSALRSVVALSLHLQPLRSAEAARRIKGVGTNFYDLMKESSAGTKGKTPFAPKKNKYSTVTAAALVALLELEEGNKGVASAGGQSFPMEELITVINSRLDPAANSSLNSTTEKYLEADNMDPYWTQVKRLCTANAAADLDGPFVKERKRKTACKSGVVFELLDRGRLMAHKLRELAKAGPVEPGPLRQLPNETVDEEFGNVCMSMDCREGGGAGKSLHKMCDQLDIRGVPYVVRELKIADYIFFVGDKLAPILIERKTSEDVAGSLHDGRWERQQRTMRKAQFVLGDGPARRCQICYIIEGDANKRKVHGGNVGRRTYFQSVEDVENATEQLPLLGFSVMRSKGTLDTIGILAKIAQDVSWKANNGNIDVKFTYKQFLSRVKALPDEMGDPPTSREHQNPAPPVVVNASLTQPANPPPPGNGHNDTFTVQDNMDKSFSATSQDQDPDLHDIHHDENIAAAAELRKLSMQALKEQCKERGEKLGGKKDDLISRLLKPRKPELLIMRMRRGEYVPKVPSCNAALMVALLLHHVPGTQGLAKERLMVLAEETGVSKESMGGDGGNFYDGWSGVKQLQEGDPALVKREKGHRYSLTTQPPDSAGIAVAHALHIVAHREGLCQCGQDVS</sequence>
<feature type="region of interest" description="Disordered" evidence="3">
    <location>
        <begin position="14"/>
        <end position="409"/>
    </location>
</feature>
<dbReference type="PaxDb" id="35128-Thaps5763"/>
<evidence type="ECO:0000313" key="6">
    <source>
        <dbReference type="Proteomes" id="UP000001449"/>
    </source>
</evidence>
<keyword evidence="2" id="KW-0460">Magnesium</keyword>
<dbReference type="PROSITE" id="PS50800">
    <property type="entry name" value="SAP"/>
    <property type="match status" value="1"/>
</dbReference>
<dbReference type="GO" id="GO:0048476">
    <property type="term" value="C:Holliday junction resolvase complex"/>
    <property type="evidence" value="ECO:0000318"/>
    <property type="project" value="GO_Central"/>
</dbReference>
<dbReference type="PANTHER" id="PTHR13451">
    <property type="entry name" value="CLASS II CROSSOVER JUNCTION ENDONUCLEASE MUS81"/>
    <property type="match status" value="1"/>
</dbReference>
<comment type="cofactor">
    <cofactor evidence="2">
        <name>Mg(2+)</name>
        <dbReference type="ChEBI" id="CHEBI:18420"/>
    </cofactor>
</comment>
<feature type="region of interest" description="Disordered" evidence="3">
    <location>
        <begin position="491"/>
        <end position="514"/>
    </location>
</feature>
<feature type="compositionally biased region" description="Basic and acidic residues" evidence="3">
    <location>
        <begin position="491"/>
        <end position="501"/>
    </location>
</feature>
<keyword evidence="2" id="KW-0540">Nuclease</keyword>
<keyword evidence="2" id="KW-0255">Endonuclease</keyword>
<dbReference type="GO" id="GO:0006308">
    <property type="term" value="P:DNA catabolic process"/>
    <property type="evidence" value="ECO:0007669"/>
    <property type="project" value="UniProtKB-UniRule"/>
</dbReference>
<dbReference type="PANTHER" id="PTHR13451:SF0">
    <property type="entry name" value="CROSSOVER JUNCTION ENDONUCLEASE MUS81"/>
    <property type="match status" value="1"/>
</dbReference>
<keyword evidence="2" id="KW-0227">DNA damage</keyword>
<keyword evidence="2" id="KW-0234">DNA repair</keyword>
<dbReference type="InterPro" id="IPR036361">
    <property type="entry name" value="SAP_dom_sf"/>
</dbReference>
<dbReference type="Proteomes" id="UP000001449">
    <property type="component" value="Chromosome 5"/>
</dbReference>
<dbReference type="Gene3D" id="1.10.10.10">
    <property type="entry name" value="Winged helix-like DNA-binding domain superfamily/Winged helix DNA-binding domain"/>
    <property type="match status" value="1"/>
</dbReference>
<keyword evidence="1 2" id="KW-0378">Hydrolase</keyword>
<dbReference type="HOGENOM" id="CLU_262188_0_0_1"/>
<dbReference type="GO" id="GO:0031573">
    <property type="term" value="P:mitotic intra-S DNA damage checkpoint signaling"/>
    <property type="evidence" value="ECO:0000318"/>
    <property type="project" value="GO_Central"/>
</dbReference>
<evidence type="ECO:0000256" key="1">
    <source>
        <dbReference type="ARBA" id="ARBA00022801"/>
    </source>
</evidence>
<feature type="compositionally biased region" description="Polar residues" evidence="3">
    <location>
        <begin position="37"/>
        <end position="48"/>
    </location>
</feature>
<feature type="compositionally biased region" description="Low complexity" evidence="3">
    <location>
        <begin position="267"/>
        <end position="277"/>
    </location>
</feature>
<feature type="compositionally biased region" description="Low complexity" evidence="3">
    <location>
        <begin position="299"/>
        <end position="308"/>
    </location>
</feature>
<gene>
    <name evidence="5" type="ORF">THAPSDRAFT_5763</name>
</gene>
<dbReference type="InParanoid" id="B8C3U2"/>
<reference evidence="5 6" key="1">
    <citation type="journal article" date="2004" name="Science">
        <title>The genome of the diatom Thalassiosira pseudonana: ecology, evolution, and metabolism.</title>
        <authorList>
            <person name="Armbrust E.V."/>
            <person name="Berges J.A."/>
            <person name="Bowler C."/>
            <person name="Green B.R."/>
            <person name="Martinez D."/>
            <person name="Putnam N.H."/>
            <person name="Zhou S."/>
            <person name="Allen A.E."/>
            <person name="Apt K.E."/>
            <person name="Bechner M."/>
            <person name="Brzezinski M.A."/>
            <person name="Chaal B.K."/>
            <person name="Chiovitti A."/>
            <person name="Davis A.K."/>
            <person name="Demarest M.S."/>
            <person name="Detter J.C."/>
            <person name="Glavina T."/>
            <person name="Goodstein D."/>
            <person name="Hadi M.Z."/>
            <person name="Hellsten U."/>
            <person name="Hildebrand M."/>
            <person name="Jenkins B.D."/>
            <person name="Jurka J."/>
            <person name="Kapitonov V.V."/>
            <person name="Kroger N."/>
            <person name="Lau W.W."/>
            <person name="Lane T.W."/>
            <person name="Larimer F.W."/>
            <person name="Lippmeier J.C."/>
            <person name="Lucas S."/>
            <person name="Medina M."/>
            <person name="Montsant A."/>
            <person name="Obornik M."/>
            <person name="Parker M.S."/>
            <person name="Palenik B."/>
            <person name="Pazour G.J."/>
            <person name="Richardson P.M."/>
            <person name="Rynearson T.A."/>
            <person name="Saito M.A."/>
            <person name="Schwartz D.C."/>
            <person name="Thamatrakoln K."/>
            <person name="Valentin K."/>
            <person name="Vardi A."/>
            <person name="Wilkerson F.P."/>
            <person name="Rokhsar D.S."/>
        </authorList>
    </citation>
    <scope>NUCLEOTIDE SEQUENCE [LARGE SCALE GENOMIC DNA]</scope>
    <source>
        <strain evidence="5 6">CCMP1335</strain>
    </source>
</reference>
<dbReference type="GeneID" id="7442282"/>
<feature type="compositionally biased region" description="Polar residues" evidence="3">
    <location>
        <begin position="330"/>
        <end position="339"/>
    </location>
</feature>
<comment type="similarity">
    <text evidence="2">Belongs to the XPF family.</text>
</comment>
<dbReference type="SUPFAM" id="SSF52980">
    <property type="entry name" value="Restriction endonuclease-like"/>
    <property type="match status" value="1"/>
</dbReference>
<feature type="region of interest" description="Disordered" evidence="3">
    <location>
        <begin position="572"/>
        <end position="594"/>
    </location>
</feature>
<keyword evidence="2" id="KW-0479">Metal-binding</keyword>
<dbReference type="EMBL" id="CM000642">
    <property type="protein sequence ID" value="EED92183.1"/>
    <property type="molecule type" value="Genomic_DNA"/>
</dbReference>
<comment type="function">
    <text evidence="2">Interacts with EME1 to form a DNA structure-specific endonuclease with substrate preference for branched DNA structures with a 5'-end at the branch nick. Typical substrates include 3'-flap structures, D-loops, replication forks and nicked Holliday junctions. May be required in mitosis for the processing of stalled or collapsed replication fork intermediates. May be required in meiosis for the repair of meiosis-specific double strand breaks subsequent to single-end invasion (SEI).</text>
</comment>
<dbReference type="RefSeq" id="XP_002290431.1">
    <property type="nucleotide sequence ID" value="XM_002290395.1"/>
</dbReference>
<feature type="compositionally biased region" description="Basic and acidic residues" evidence="3">
    <location>
        <begin position="369"/>
        <end position="379"/>
    </location>
</feature>
<comment type="subcellular location">
    <subcellularLocation>
        <location evidence="2">Nucleus</location>
    </subcellularLocation>
</comment>
<feature type="region of interest" description="Disordered" evidence="3">
    <location>
        <begin position="1053"/>
        <end position="1098"/>
    </location>
</feature>
<feature type="compositionally biased region" description="Low complexity" evidence="3">
    <location>
        <begin position="351"/>
        <end position="365"/>
    </location>
</feature>
<dbReference type="InterPro" id="IPR011335">
    <property type="entry name" value="Restrct_endonuc-II-like"/>
</dbReference>
<evidence type="ECO:0000259" key="4">
    <source>
        <dbReference type="PROSITE" id="PS50800"/>
    </source>
</evidence>
<dbReference type="eggNOG" id="ENOG502TDEY">
    <property type="taxonomic scope" value="Eukaryota"/>
</dbReference>
<dbReference type="GO" id="GO:0000727">
    <property type="term" value="P:double-strand break repair via break-induced replication"/>
    <property type="evidence" value="ECO:0000318"/>
    <property type="project" value="GO_Central"/>
</dbReference>
<dbReference type="Pfam" id="PF02732">
    <property type="entry name" value="ERCC4"/>
    <property type="match status" value="1"/>
</dbReference>
<comment type="subunit">
    <text evidence="2">Interacts with EME1.</text>
</comment>
<proteinExistence type="inferred from homology"/>
<dbReference type="STRING" id="35128.B8C3U2"/>
<evidence type="ECO:0000256" key="3">
    <source>
        <dbReference type="SAM" id="MobiDB-lite"/>
    </source>
</evidence>
<dbReference type="SUPFAM" id="SSF68906">
    <property type="entry name" value="SAP domain"/>
    <property type="match status" value="1"/>
</dbReference>
<reference evidence="5 6" key="2">
    <citation type="journal article" date="2008" name="Nature">
        <title>The Phaeodactylum genome reveals the evolutionary history of diatom genomes.</title>
        <authorList>
            <person name="Bowler C."/>
            <person name="Allen A.E."/>
            <person name="Badger J.H."/>
            <person name="Grimwood J."/>
            <person name="Jabbari K."/>
            <person name="Kuo A."/>
            <person name="Maheswari U."/>
            <person name="Martens C."/>
            <person name="Maumus F."/>
            <person name="Otillar R.P."/>
            <person name="Rayko E."/>
            <person name="Salamov A."/>
            <person name="Vandepoele K."/>
            <person name="Beszteri B."/>
            <person name="Gruber A."/>
            <person name="Heijde M."/>
            <person name="Katinka M."/>
            <person name="Mock T."/>
            <person name="Valentin K."/>
            <person name="Verret F."/>
            <person name="Berges J.A."/>
            <person name="Brownlee C."/>
            <person name="Cadoret J.P."/>
            <person name="Chiovitti A."/>
            <person name="Choi C.J."/>
            <person name="Coesel S."/>
            <person name="De Martino A."/>
            <person name="Detter J.C."/>
            <person name="Durkin C."/>
            <person name="Falciatore A."/>
            <person name="Fournet J."/>
            <person name="Haruta M."/>
            <person name="Huysman M.J."/>
            <person name="Jenkins B.D."/>
            <person name="Jiroutova K."/>
            <person name="Jorgensen R.E."/>
            <person name="Joubert Y."/>
            <person name="Kaplan A."/>
            <person name="Kroger N."/>
            <person name="Kroth P.G."/>
            <person name="La Roche J."/>
            <person name="Lindquist E."/>
            <person name="Lommer M."/>
            <person name="Martin-Jezequel V."/>
            <person name="Lopez P.J."/>
            <person name="Lucas S."/>
            <person name="Mangogna M."/>
            <person name="McGinnis K."/>
            <person name="Medlin L.K."/>
            <person name="Montsant A."/>
            <person name="Oudot-Le Secq M.P."/>
            <person name="Napoli C."/>
            <person name="Obornik M."/>
            <person name="Parker M.S."/>
            <person name="Petit J.L."/>
            <person name="Porcel B.M."/>
            <person name="Poulsen N."/>
            <person name="Robison M."/>
            <person name="Rychlewski L."/>
            <person name="Rynearson T.A."/>
            <person name="Schmutz J."/>
            <person name="Shapiro H."/>
            <person name="Siaut M."/>
            <person name="Stanley M."/>
            <person name="Sussman M.R."/>
            <person name="Taylor A.R."/>
            <person name="Vardi A."/>
            <person name="von Dassow P."/>
            <person name="Vyverman W."/>
            <person name="Willis A."/>
            <person name="Wyrwicz L.S."/>
            <person name="Rokhsar D.S."/>
            <person name="Weissenbach J."/>
            <person name="Armbrust E.V."/>
            <person name="Green B.R."/>
            <person name="Van de Peer Y."/>
            <person name="Grigoriev I.V."/>
        </authorList>
    </citation>
    <scope>NUCLEOTIDE SEQUENCE [LARGE SCALE GENOMIC DNA]</scope>
    <source>
        <strain evidence="5 6">CCMP1335</strain>
    </source>
</reference>